<keyword evidence="8 12" id="KW-0560">Oxidoreductase</keyword>
<keyword evidence="3 12" id="KW-0554">One-carbon metabolism</keyword>
<dbReference type="InterPro" id="IPR020631">
    <property type="entry name" value="THF_DH/CycHdrlase_NAD-bd_dom"/>
</dbReference>
<dbReference type="CDD" id="cd01080">
    <property type="entry name" value="NAD_bind_m-THF_DH_Cyclohyd"/>
    <property type="match status" value="1"/>
</dbReference>
<protein>
    <recommendedName>
        <fullName evidence="12">Bifunctional protein FolD</fullName>
    </recommendedName>
    <domain>
        <recommendedName>
            <fullName evidence="12">Methylenetetrahydrofolate dehydrogenase</fullName>
            <ecNumber evidence="12">1.5.1.5</ecNumber>
        </recommendedName>
    </domain>
    <domain>
        <recommendedName>
            <fullName evidence="12">Methenyltetrahydrofolate cyclohydrolase</fullName>
            <ecNumber evidence="12">3.5.4.9</ecNumber>
        </recommendedName>
    </domain>
</protein>
<dbReference type="Proteomes" id="UP000179037">
    <property type="component" value="Unassembled WGS sequence"/>
</dbReference>
<dbReference type="EMBL" id="MFTC01000010">
    <property type="protein sequence ID" value="OGI52678.1"/>
    <property type="molecule type" value="Genomic_DNA"/>
</dbReference>
<dbReference type="PANTHER" id="PTHR48099:SF5">
    <property type="entry name" value="C-1-TETRAHYDROFOLATE SYNTHASE, CYTOPLASMIC"/>
    <property type="match status" value="1"/>
</dbReference>
<organism evidence="15 16">
    <name type="scientific">Candidatus Muproteobacteria bacterium RIFCSPLOWO2_01_FULL_60_18</name>
    <dbReference type="NCBI Taxonomy" id="1817768"/>
    <lineage>
        <taxon>Bacteria</taxon>
        <taxon>Pseudomonadati</taxon>
        <taxon>Pseudomonadota</taxon>
        <taxon>Candidatus Muproteobacteria</taxon>
    </lineage>
</organism>
<dbReference type="GO" id="GO:0005829">
    <property type="term" value="C:cytosol"/>
    <property type="evidence" value="ECO:0007669"/>
    <property type="project" value="TreeGrafter"/>
</dbReference>
<dbReference type="SUPFAM" id="SSF53223">
    <property type="entry name" value="Aminoacid dehydrogenase-like, N-terminal domain"/>
    <property type="match status" value="1"/>
</dbReference>
<keyword evidence="10 12" id="KW-0486">Methionine biosynthesis</keyword>
<gene>
    <name evidence="12" type="primary">folD</name>
    <name evidence="15" type="ORF">A3A87_10370</name>
</gene>
<name>A0A1F6U5P6_9PROT</name>
<evidence type="ECO:0000256" key="2">
    <source>
        <dbReference type="ARBA" id="ARBA00011738"/>
    </source>
</evidence>
<keyword evidence="7 12" id="KW-0521">NADP</keyword>
<dbReference type="GO" id="GO:0004477">
    <property type="term" value="F:methenyltetrahydrofolate cyclohydrolase activity"/>
    <property type="evidence" value="ECO:0007669"/>
    <property type="project" value="UniProtKB-UniRule"/>
</dbReference>
<feature type="binding site" evidence="12">
    <location>
        <position position="232"/>
    </location>
    <ligand>
        <name>NADP(+)</name>
        <dbReference type="ChEBI" id="CHEBI:58349"/>
    </ligand>
</feature>
<keyword evidence="6 12" id="KW-0378">Hydrolase</keyword>
<dbReference type="GO" id="GO:0000105">
    <property type="term" value="P:L-histidine biosynthetic process"/>
    <property type="evidence" value="ECO:0007669"/>
    <property type="project" value="UniProtKB-KW"/>
</dbReference>
<keyword evidence="4 12" id="KW-0028">Amino-acid biosynthesis</keyword>
<evidence type="ECO:0000256" key="3">
    <source>
        <dbReference type="ARBA" id="ARBA00022563"/>
    </source>
</evidence>
<feature type="domain" description="Tetrahydrofolate dehydrogenase/cyclohydrolase catalytic" evidence="13">
    <location>
        <begin position="6"/>
        <end position="121"/>
    </location>
</feature>
<comment type="function">
    <text evidence="12">Catalyzes the oxidation of 5,10-methylenetetrahydrofolate to 5,10-methenyltetrahydrofolate and then the hydrolysis of 5,10-methenyltetrahydrofolate to 10-formyltetrahydrofolate.</text>
</comment>
<dbReference type="HAMAP" id="MF_01576">
    <property type="entry name" value="THF_DHG_CYH"/>
    <property type="match status" value="1"/>
</dbReference>
<evidence type="ECO:0000313" key="15">
    <source>
        <dbReference type="EMBL" id="OGI52678.1"/>
    </source>
</evidence>
<evidence type="ECO:0000256" key="5">
    <source>
        <dbReference type="ARBA" id="ARBA00022755"/>
    </source>
</evidence>
<dbReference type="EC" id="1.5.1.5" evidence="12"/>
<dbReference type="UniPathway" id="UPA00193"/>
<comment type="subunit">
    <text evidence="2 12">Homodimer.</text>
</comment>
<dbReference type="InterPro" id="IPR020867">
    <property type="entry name" value="THF_DH/CycHdrlase_CS"/>
</dbReference>
<feature type="binding site" evidence="12">
    <location>
        <begin position="166"/>
        <end position="168"/>
    </location>
    <ligand>
        <name>NADP(+)</name>
        <dbReference type="ChEBI" id="CHEBI:58349"/>
    </ligand>
</feature>
<proteinExistence type="inferred from homology"/>
<sequence>MSARILDGKKIAQELRAEIKQRVDRRLASGKRPPGLAVLKVGNEAASEVYVRNKREACAEAGFISFDYDLPVDISQEKILSHINQLNTDPDVDGILVQLPLPKHIDQTIIIERISPAKDVDGFHPYNIGRLAQRIPRLRPCTPFGVMRLLQATGEALEGKEAVVVGASNIVGRPMSLELLLAGCTVTTCHHYTRDLAGHVARADVLVVAVGKPGMVKGDWIKPGAIVIDVGINRLPDGKLVGDVEFETAKQRAGWITPVPGGVGPVTVATLLLNTLEAAEYRDNKE</sequence>
<comment type="catalytic activity">
    <reaction evidence="12">
        <text>(6R)-5,10-methenyltetrahydrofolate + H2O = (6R)-10-formyltetrahydrofolate + H(+)</text>
        <dbReference type="Rhea" id="RHEA:23700"/>
        <dbReference type="ChEBI" id="CHEBI:15377"/>
        <dbReference type="ChEBI" id="CHEBI:15378"/>
        <dbReference type="ChEBI" id="CHEBI:57455"/>
        <dbReference type="ChEBI" id="CHEBI:195366"/>
        <dbReference type="EC" id="3.5.4.9"/>
    </reaction>
</comment>
<dbReference type="PANTHER" id="PTHR48099">
    <property type="entry name" value="C-1-TETRAHYDROFOLATE SYNTHASE, CYTOPLASMIC-RELATED"/>
    <property type="match status" value="1"/>
</dbReference>
<evidence type="ECO:0000259" key="14">
    <source>
        <dbReference type="Pfam" id="PF02882"/>
    </source>
</evidence>
<dbReference type="InterPro" id="IPR046346">
    <property type="entry name" value="Aminoacid_DH-like_N_sf"/>
</dbReference>
<dbReference type="AlphaFoldDB" id="A0A1F6U5P6"/>
<dbReference type="FunFam" id="3.40.50.720:FF:000006">
    <property type="entry name" value="Bifunctional protein FolD"/>
    <property type="match status" value="1"/>
</dbReference>
<dbReference type="Gene3D" id="3.40.50.720">
    <property type="entry name" value="NAD(P)-binding Rossmann-like Domain"/>
    <property type="match status" value="1"/>
</dbReference>
<comment type="caution">
    <text evidence="15">The sequence shown here is derived from an EMBL/GenBank/DDBJ whole genome shotgun (WGS) entry which is preliminary data.</text>
</comment>
<dbReference type="NCBIfam" id="NF010783">
    <property type="entry name" value="PRK14186.1"/>
    <property type="match status" value="1"/>
</dbReference>
<dbReference type="GO" id="GO:0009086">
    <property type="term" value="P:methionine biosynthetic process"/>
    <property type="evidence" value="ECO:0007669"/>
    <property type="project" value="UniProtKB-KW"/>
</dbReference>
<dbReference type="Gene3D" id="3.40.50.10860">
    <property type="entry name" value="Leucine Dehydrogenase, chain A, domain 1"/>
    <property type="match status" value="1"/>
</dbReference>
<dbReference type="GO" id="GO:0035999">
    <property type="term" value="P:tetrahydrofolate interconversion"/>
    <property type="evidence" value="ECO:0007669"/>
    <property type="project" value="UniProtKB-UniRule"/>
</dbReference>
<dbReference type="PROSITE" id="PS00766">
    <property type="entry name" value="THF_DHG_CYH_1"/>
    <property type="match status" value="1"/>
</dbReference>
<comment type="caution">
    <text evidence="12">Lacks conserved residue(s) required for the propagation of feature annotation.</text>
</comment>
<dbReference type="EC" id="3.5.4.9" evidence="12"/>
<dbReference type="NCBIfam" id="NF008058">
    <property type="entry name" value="PRK10792.1"/>
    <property type="match status" value="1"/>
</dbReference>
<evidence type="ECO:0000256" key="6">
    <source>
        <dbReference type="ARBA" id="ARBA00022801"/>
    </source>
</evidence>
<dbReference type="GO" id="GO:0004488">
    <property type="term" value="F:methylenetetrahydrofolate dehydrogenase (NADP+) activity"/>
    <property type="evidence" value="ECO:0007669"/>
    <property type="project" value="UniProtKB-UniRule"/>
</dbReference>
<evidence type="ECO:0000313" key="16">
    <source>
        <dbReference type="Proteomes" id="UP000179037"/>
    </source>
</evidence>
<dbReference type="GO" id="GO:0006164">
    <property type="term" value="P:purine nucleotide biosynthetic process"/>
    <property type="evidence" value="ECO:0007669"/>
    <property type="project" value="UniProtKB-KW"/>
</dbReference>
<evidence type="ECO:0000256" key="4">
    <source>
        <dbReference type="ARBA" id="ARBA00022605"/>
    </source>
</evidence>
<feature type="domain" description="Tetrahydrofolate dehydrogenase/cyclohydrolase NAD(P)-binding" evidence="14">
    <location>
        <begin position="140"/>
        <end position="281"/>
    </location>
</feature>
<evidence type="ECO:0000256" key="9">
    <source>
        <dbReference type="ARBA" id="ARBA00023102"/>
    </source>
</evidence>
<dbReference type="STRING" id="1817768.A3A87_10370"/>
<dbReference type="Pfam" id="PF02882">
    <property type="entry name" value="THF_DHG_CYH_C"/>
    <property type="match status" value="1"/>
</dbReference>
<evidence type="ECO:0000256" key="10">
    <source>
        <dbReference type="ARBA" id="ARBA00023167"/>
    </source>
</evidence>
<evidence type="ECO:0000256" key="8">
    <source>
        <dbReference type="ARBA" id="ARBA00023002"/>
    </source>
</evidence>
<comment type="catalytic activity">
    <reaction evidence="12">
        <text>(6R)-5,10-methylene-5,6,7,8-tetrahydrofolate + NADP(+) = (6R)-5,10-methenyltetrahydrofolate + NADPH</text>
        <dbReference type="Rhea" id="RHEA:22812"/>
        <dbReference type="ChEBI" id="CHEBI:15636"/>
        <dbReference type="ChEBI" id="CHEBI:57455"/>
        <dbReference type="ChEBI" id="CHEBI:57783"/>
        <dbReference type="ChEBI" id="CHEBI:58349"/>
        <dbReference type="EC" id="1.5.1.5"/>
    </reaction>
</comment>
<dbReference type="PRINTS" id="PR00085">
    <property type="entry name" value="THFDHDRGNASE"/>
</dbReference>
<dbReference type="Pfam" id="PF00763">
    <property type="entry name" value="THF_DHG_CYH"/>
    <property type="match status" value="1"/>
</dbReference>
<comment type="similarity">
    <text evidence="12">Belongs to the tetrahydrofolate dehydrogenase/cyclohydrolase family.</text>
</comment>
<dbReference type="SUPFAM" id="SSF51735">
    <property type="entry name" value="NAD(P)-binding Rossmann-fold domains"/>
    <property type="match status" value="1"/>
</dbReference>
<reference evidence="15 16" key="1">
    <citation type="journal article" date="2016" name="Nat. Commun.">
        <title>Thousands of microbial genomes shed light on interconnected biogeochemical processes in an aquifer system.</title>
        <authorList>
            <person name="Anantharaman K."/>
            <person name="Brown C.T."/>
            <person name="Hug L.A."/>
            <person name="Sharon I."/>
            <person name="Castelle C.J."/>
            <person name="Probst A.J."/>
            <person name="Thomas B.C."/>
            <person name="Singh A."/>
            <person name="Wilkins M.J."/>
            <person name="Karaoz U."/>
            <person name="Brodie E.L."/>
            <person name="Williams K.H."/>
            <person name="Hubbard S.S."/>
            <person name="Banfield J.F."/>
        </authorList>
    </citation>
    <scope>NUCLEOTIDE SEQUENCE [LARGE SCALE GENOMIC DNA]</scope>
</reference>
<dbReference type="InterPro" id="IPR036291">
    <property type="entry name" value="NAD(P)-bd_dom_sf"/>
</dbReference>
<dbReference type="InterPro" id="IPR020630">
    <property type="entry name" value="THF_DH/CycHdrlase_cat_dom"/>
</dbReference>
<comment type="pathway">
    <text evidence="1 12">One-carbon metabolism; tetrahydrofolate interconversion.</text>
</comment>
<keyword evidence="9 12" id="KW-0368">Histidine biosynthesis</keyword>
<evidence type="ECO:0000256" key="1">
    <source>
        <dbReference type="ARBA" id="ARBA00004777"/>
    </source>
</evidence>
<evidence type="ECO:0000256" key="7">
    <source>
        <dbReference type="ARBA" id="ARBA00022857"/>
    </source>
</evidence>
<keyword evidence="5 12" id="KW-0658">Purine biosynthesis</keyword>
<accession>A0A1F6U5P6</accession>
<evidence type="ECO:0000256" key="12">
    <source>
        <dbReference type="HAMAP-Rule" id="MF_01576"/>
    </source>
</evidence>
<dbReference type="FunFam" id="3.40.50.10860:FF:000005">
    <property type="entry name" value="C-1-tetrahydrofolate synthase, cytoplasmic, putative"/>
    <property type="match status" value="1"/>
</dbReference>
<dbReference type="InterPro" id="IPR000672">
    <property type="entry name" value="THF_DH/CycHdrlase"/>
</dbReference>
<evidence type="ECO:0000259" key="13">
    <source>
        <dbReference type="Pfam" id="PF00763"/>
    </source>
</evidence>
<evidence type="ECO:0000256" key="11">
    <source>
        <dbReference type="ARBA" id="ARBA00023268"/>
    </source>
</evidence>
<keyword evidence="11 12" id="KW-0511">Multifunctional enzyme</keyword>